<sequence length="101" mass="11458">MKLFDVKLLTVTCEILAQKAILEILYKHGITGYTIYEVDGNGSKGIRGQGFKNEKNLKIEIVSSEEKLKDVSEELARTLFSDFAIILYLSDVQVIRSEKFL</sequence>
<dbReference type="Gene3D" id="3.30.70.120">
    <property type="match status" value="1"/>
</dbReference>
<dbReference type="GO" id="GO:0030234">
    <property type="term" value="F:enzyme regulator activity"/>
    <property type="evidence" value="ECO:0007669"/>
    <property type="project" value="InterPro"/>
</dbReference>
<name>F3KJU5_9ARCH</name>
<dbReference type="InterPro" id="IPR002187">
    <property type="entry name" value="N-reg_PII"/>
</dbReference>
<dbReference type="SUPFAM" id="SSF54913">
    <property type="entry name" value="GlnB-like"/>
    <property type="match status" value="1"/>
</dbReference>
<dbReference type="InterPro" id="IPR015867">
    <property type="entry name" value="N-reg_PII/ATP_PRibTrfase_C"/>
</dbReference>
<accession>F3KJU5</accession>
<evidence type="ECO:0000313" key="1">
    <source>
        <dbReference type="EMBL" id="EGG42572.1"/>
    </source>
</evidence>
<proteinExistence type="predicted"/>
<dbReference type="EMBL" id="AEGP01000029">
    <property type="protein sequence ID" value="EGG42572.1"/>
    <property type="molecule type" value="Genomic_DNA"/>
</dbReference>
<organism evidence="1">
    <name type="scientific">Candidatus Nitrosarchaeum limnium SFB1</name>
    <dbReference type="NCBI Taxonomy" id="886738"/>
    <lineage>
        <taxon>Archaea</taxon>
        <taxon>Nitrososphaerota</taxon>
        <taxon>Nitrososphaeria</taxon>
        <taxon>Nitrosopumilales</taxon>
        <taxon>Nitrosopumilaceae</taxon>
        <taxon>Nitrosarchaeum</taxon>
    </lineage>
</organism>
<dbReference type="STRING" id="886738.Nlim_0753"/>
<dbReference type="InterPro" id="IPR011322">
    <property type="entry name" value="N-reg_PII-like_a/b"/>
</dbReference>
<evidence type="ECO:0008006" key="2">
    <source>
        <dbReference type="Google" id="ProtNLM"/>
    </source>
</evidence>
<protein>
    <recommendedName>
        <fullName evidence="2">Nitrogen regulatory protein P-II</fullName>
    </recommendedName>
</protein>
<dbReference type="HOGENOM" id="CLU_169009_2_0_2"/>
<dbReference type="GO" id="GO:0006808">
    <property type="term" value="P:regulation of nitrogen utilization"/>
    <property type="evidence" value="ECO:0007669"/>
    <property type="project" value="InterPro"/>
</dbReference>
<dbReference type="Proteomes" id="UP000004348">
    <property type="component" value="Chromosome"/>
</dbReference>
<reference evidence="1" key="1">
    <citation type="journal article" date="2011" name="PLoS ONE">
        <title>Genome of a low-salinity ammonia-oxidizing archaeon determined by single-cell and metagenomic analysis.</title>
        <authorList>
            <person name="Blainey P.C."/>
            <person name="Mosier A.C."/>
            <person name="Potanina A."/>
            <person name="Francis C.A."/>
            <person name="Quake S.R."/>
        </authorList>
    </citation>
    <scope>NUCLEOTIDE SEQUENCE [LARGE SCALE GENOMIC DNA]</scope>
    <source>
        <strain evidence="1">SFB1</strain>
    </source>
</reference>
<dbReference type="AlphaFoldDB" id="F3KJU5"/>
<dbReference type="Pfam" id="PF00543">
    <property type="entry name" value="P-II"/>
    <property type="match status" value="1"/>
</dbReference>
<comment type="caution">
    <text evidence="1">The sequence shown here is derived from an EMBL/GenBank/DDBJ whole genome shotgun (WGS) entry which is preliminary data.</text>
</comment>
<gene>
    <name evidence="1" type="ORF">Nlim_0753</name>
</gene>